<evidence type="ECO:0000256" key="7">
    <source>
        <dbReference type="HAMAP-Rule" id="MF_00109"/>
    </source>
</evidence>
<keyword evidence="3 7" id="KW-0547">Nucleotide-binding</keyword>
<reference evidence="8 9" key="1">
    <citation type="submission" date="2016-05" db="EMBL/GenBank/DDBJ databases">
        <title>Draft Genome Sequence of Algibacter sp. Strain SK-16 Isolated from the Surface Water of Aburatsubo Inlet.</title>
        <authorList>
            <person name="Wong S.-K."/>
            <person name="Yoshizawa S."/>
            <person name="Nakajima Y."/>
            <person name="Ogura Y."/>
            <person name="Tetsuya H."/>
            <person name="Hamasaki K."/>
        </authorList>
    </citation>
    <scope>NUCLEOTIDE SEQUENCE [LARGE SCALE GENOMIC DNA]</scope>
    <source>
        <strain evidence="8 9">SK-16</strain>
    </source>
</reference>
<feature type="binding site" evidence="7">
    <location>
        <position position="143"/>
    </location>
    <ligand>
        <name>substrate</name>
    </ligand>
</feature>
<feature type="binding site" evidence="7">
    <location>
        <begin position="10"/>
        <end position="15"/>
    </location>
    <ligand>
        <name>ATP</name>
        <dbReference type="ChEBI" id="CHEBI:30616"/>
    </ligand>
</feature>
<evidence type="ECO:0000256" key="1">
    <source>
        <dbReference type="ARBA" id="ARBA00022605"/>
    </source>
</evidence>
<accession>A0A1E5SI72</accession>
<comment type="subunit">
    <text evidence="7">Monomer.</text>
</comment>
<dbReference type="CDD" id="cd00464">
    <property type="entry name" value="SK"/>
    <property type="match status" value="1"/>
</dbReference>
<dbReference type="PANTHER" id="PTHR21087:SF16">
    <property type="entry name" value="SHIKIMATE KINASE 1, CHLOROPLASTIC"/>
    <property type="match status" value="1"/>
</dbReference>
<protein>
    <recommendedName>
        <fullName evidence="7">Shikimate kinase</fullName>
        <shortName evidence="7">SK</shortName>
        <ecNumber evidence="7">2.7.1.71</ecNumber>
    </recommendedName>
</protein>
<dbReference type="HAMAP" id="MF_00109">
    <property type="entry name" value="Shikimate_kinase"/>
    <property type="match status" value="1"/>
</dbReference>
<dbReference type="Gene3D" id="3.40.50.300">
    <property type="entry name" value="P-loop containing nucleotide triphosphate hydrolases"/>
    <property type="match status" value="1"/>
</dbReference>
<dbReference type="STRING" id="1849968.A8C32_06370"/>
<keyword evidence="7" id="KW-0963">Cytoplasm</keyword>
<comment type="similarity">
    <text evidence="7">Belongs to the shikimate kinase family.</text>
</comment>
<dbReference type="AlphaFoldDB" id="A0A1E5SI72"/>
<comment type="subcellular location">
    <subcellularLocation>
        <location evidence="7">Cytoplasm</location>
    </subcellularLocation>
</comment>
<gene>
    <name evidence="7" type="primary">aroK</name>
    <name evidence="8" type="ORF">A8C32_06370</name>
</gene>
<keyword evidence="7" id="KW-0479">Metal-binding</keyword>
<evidence type="ECO:0000256" key="4">
    <source>
        <dbReference type="ARBA" id="ARBA00022777"/>
    </source>
</evidence>
<evidence type="ECO:0000256" key="2">
    <source>
        <dbReference type="ARBA" id="ARBA00022679"/>
    </source>
</evidence>
<dbReference type="Proteomes" id="UP000095713">
    <property type="component" value="Unassembled WGS sequence"/>
</dbReference>
<comment type="pathway">
    <text evidence="7">Metabolic intermediate biosynthesis; chorismate biosynthesis; chorismate from D-erythrose 4-phosphate and phosphoenolpyruvate: step 5/7.</text>
</comment>
<comment type="catalytic activity">
    <reaction evidence="7">
        <text>shikimate + ATP = 3-phosphoshikimate + ADP + H(+)</text>
        <dbReference type="Rhea" id="RHEA:13121"/>
        <dbReference type="ChEBI" id="CHEBI:15378"/>
        <dbReference type="ChEBI" id="CHEBI:30616"/>
        <dbReference type="ChEBI" id="CHEBI:36208"/>
        <dbReference type="ChEBI" id="CHEBI:145989"/>
        <dbReference type="ChEBI" id="CHEBI:456216"/>
        <dbReference type="EC" id="2.7.1.71"/>
    </reaction>
</comment>
<dbReference type="GO" id="GO:0005524">
    <property type="term" value="F:ATP binding"/>
    <property type="evidence" value="ECO:0007669"/>
    <property type="project" value="UniProtKB-UniRule"/>
</dbReference>
<comment type="caution">
    <text evidence="8">The sequence shown here is derived from an EMBL/GenBank/DDBJ whole genome shotgun (WGS) entry which is preliminary data.</text>
</comment>
<feature type="binding site" evidence="7">
    <location>
        <position position="56"/>
    </location>
    <ligand>
        <name>substrate</name>
    </ligand>
</feature>
<dbReference type="GO" id="GO:0009423">
    <property type="term" value="P:chorismate biosynthetic process"/>
    <property type="evidence" value="ECO:0007669"/>
    <property type="project" value="UniProtKB-UniRule"/>
</dbReference>
<dbReference type="GO" id="GO:0000287">
    <property type="term" value="F:magnesium ion binding"/>
    <property type="evidence" value="ECO:0007669"/>
    <property type="project" value="UniProtKB-UniRule"/>
</dbReference>
<dbReference type="OrthoDB" id="9800332at2"/>
<evidence type="ECO:0000256" key="5">
    <source>
        <dbReference type="ARBA" id="ARBA00022840"/>
    </source>
</evidence>
<keyword evidence="9" id="KW-1185">Reference proteome</keyword>
<dbReference type="UniPathway" id="UPA00053">
    <property type="reaction ID" value="UER00088"/>
</dbReference>
<keyword evidence="6 7" id="KW-0057">Aromatic amino acid biosynthesis</keyword>
<dbReference type="PANTHER" id="PTHR21087">
    <property type="entry name" value="SHIKIMATE KINASE"/>
    <property type="match status" value="1"/>
</dbReference>
<proteinExistence type="inferred from homology"/>
<dbReference type="GO" id="GO:0008652">
    <property type="term" value="P:amino acid biosynthetic process"/>
    <property type="evidence" value="ECO:0007669"/>
    <property type="project" value="UniProtKB-KW"/>
</dbReference>
<evidence type="ECO:0000256" key="3">
    <source>
        <dbReference type="ARBA" id="ARBA00022741"/>
    </source>
</evidence>
<evidence type="ECO:0000313" key="9">
    <source>
        <dbReference type="Proteomes" id="UP000095713"/>
    </source>
</evidence>
<sequence length="173" mass="19651">MKIILIGYMASGKSTLGKKLAKKANYDFLDLDDFIEKKENASVSEVFKTKGEIYFRKQEAFYLKELLKGDNNIILSVGGGTPCYGDNMDLILNANNVKSIYLKASIPTLVSKLIKKKSKRPLIAHIESEEELTEFIGKHLFERVQFYNNAEIKITTDGKTKKDIVKEIFSLLF</sequence>
<keyword evidence="5 7" id="KW-0067">ATP-binding</keyword>
<evidence type="ECO:0000256" key="6">
    <source>
        <dbReference type="ARBA" id="ARBA00023141"/>
    </source>
</evidence>
<keyword evidence="1 7" id="KW-0028">Amino-acid biosynthesis</keyword>
<feature type="binding site" evidence="7">
    <location>
        <position position="32"/>
    </location>
    <ligand>
        <name>substrate</name>
    </ligand>
</feature>
<feature type="binding site" evidence="7">
    <location>
        <position position="14"/>
    </location>
    <ligand>
        <name>Mg(2+)</name>
        <dbReference type="ChEBI" id="CHEBI:18420"/>
    </ligand>
</feature>
<dbReference type="InterPro" id="IPR000623">
    <property type="entry name" value="Shikimate_kinase/TSH1"/>
</dbReference>
<dbReference type="GO" id="GO:0005829">
    <property type="term" value="C:cytosol"/>
    <property type="evidence" value="ECO:0007669"/>
    <property type="project" value="TreeGrafter"/>
</dbReference>
<dbReference type="SUPFAM" id="SSF52540">
    <property type="entry name" value="P-loop containing nucleoside triphosphate hydrolases"/>
    <property type="match status" value="1"/>
</dbReference>
<dbReference type="Pfam" id="PF01202">
    <property type="entry name" value="SKI"/>
    <property type="match status" value="1"/>
</dbReference>
<dbReference type="EMBL" id="MDJD01000054">
    <property type="protein sequence ID" value="OEJ98811.1"/>
    <property type="molecule type" value="Genomic_DNA"/>
</dbReference>
<keyword evidence="7" id="KW-0460">Magnesium</keyword>
<organism evidence="8 9">
    <name type="scientific">Flavivirga aquatica</name>
    <dbReference type="NCBI Taxonomy" id="1849968"/>
    <lineage>
        <taxon>Bacteria</taxon>
        <taxon>Pseudomonadati</taxon>
        <taxon>Bacteroidota</taxon>
        <taxon>Flavobacteriia</taxon>
        <taxon>Flavobacteriales</taxon>
        <taxon>Flavobacteriaceae</taxon>
        <taxon>Flavivirga</taxon>
    </lineage>
</organism>
<keyword evidence="2 7" id="KW-0808">Transferase</keyword>
<dbReference type="EC" id="2.7.1.71" evidence="7"/>
<feature type="binding site" evidence="7">
    <location>
        <position position="120"/>
    </location>
    <ligand>
        <name>ATP</name>
        <dbReference type="ChEBI" id="CHEBI:30616"/>
    </ligand>
</feature>
<dbReference type="GO" id="GO:0009073">
    <property type="term" value="P:aromatic amino acid family biosynthetic process"/>
    <property type="evidence" value="ECO:0007669"/>
    <property type="project" value="UniProtKB-KW"/>
</dbReference>
<name>A0A1E5SI72_9FLAO</name>
<dbReference type="PRINTS" id="PR01100">
    <property type="entry name" value="SHIKIMTKNASE"/>
</dbReference>
<comment type="caution">
    <text evidence="7">Lacks conserved residue(s) required for the propagation of feature annotation.</text>
</comment>
<keyword evidence="4 7" id="KW-0418">Kinase</keyword>
<dbReference type="GO" id="GO:0004765">
    <property type="term" value="F:shikimate kinase activity"/>
    <property type="evidence" value="ECO:0007669"/>
    <property type="project" value="UniProtKB-UniRule"/>
</dbReference>
<dbReference type="InterPro" id="IPR031322">
    <property type="entry name" value="Shikimate/glucono_kinase"/>
</dbReference>
<dbReference type="InterPro" id="IPR027417">
    <property type="entry name" value="P-loop_NTPase"/>
</dbReference>
<comment type="cofactor">
    <cofactor evidence="7">
        <name>Mg(2+)</name>
        <dbReference type="ChEBI" id="CHEBI:18420"/>
    </cofactor>
    <text evidence="7">Binds 1 Mg(2+) ion per subunit.</text>
</comment>
<feature type="binding site" evidence="7">
    <location>
        <position position="79"/>
    </location>
    <ligand>
        <name>substrate</name>
    </ligand>
</feature>
<dbReference type="RefSeq" id="WP_069831494.1">
    <property type="nucleotide sequence ID" value="NZ_MDJD01000054.1"/>
</dbReference>
<evidence type="ECO:0000313" key="8">
    <source>
        <dbReference type="EMBL" id="OEJ98811.1"/>
    </source>
</evidence>
<comment type="function">
    <text evidence="7">Catalyzes the specific phosphorylation of the 3-hydroxyl group of shikimic acid using ATP as a cosubstrate.</text>
</comment>